<feature type="region of interest" description="Disordered" evidence="15">
    <location>
        <begin position="365"/>
        <end position="405"/>
    </location>
</feature>
<dbReference type="FunFam" id="2.10.250.10:FF:000002">
    <property type="entry name" value="Calreticulin"/>
    <property type="match status" value="1"/>
</dbReference>
<dbReference type="PROSITE" id="PS00803">
    <property type="entry name" value="CALRETICULIN_1"/>
    <property type="match status" value="1"/>
</dbReference>
<feature type="signal peptide" evidence="14">
    <location>
        <begin position="1"/>
        <end position="27"/>
    </location>
</feature>
<dbReference type="Gene3D" id="2.60.120.200">
    <property type="match status" value="1"/>
</dbReference>
<dbReference type="GO" id="GO:0036503">
    <property type="term" value="P:ERAD pathway"/>
    <property type="evidence" value="ECO:0007669"/>
    <property type="project" value="TreeGrafter"/>
</dbReference>
<evidence type="ECO:0000256" key="5">
    <source>
        <dbReference type="ARBA" id="ARBA00022734"/>
    </source>
</evidence>
<dbReference type="PIRSF" id="PIRSF002356">
    <property type="entry name" value="Calreticulin"/>
    <property type="match status" value="1"/>
</dbReference>
<evidence type="ECO:0000256" key="13">
    <source>
        <dbReference type="PIRSR" id="PIRSR002356-3"/>
    </source>
</evidence>
<evidence type="ECO:0000256" key="3">
    <source>
        <dbReference type="ARBA" id="ARBA00022723"/>
    </source>
</evidence>
<dbReference type="Proteomes" id="UP001141806">
    <property type="component" value="Unassembled WGS sequence"/>
</dbReference>
<dbReference type="PANTHER" id="PTHR11073">
    <property type="entry name" value="CALRETICULIN AND CALNEXIN"/>
    <property type="match status" value="1"/>
</dbReference>
<evidence type="ECO:0000256" key="15">
    <source>
        <dbReference type="SAM" id="MobiDB-lite"/>
    </source>
</evidence>
<evidence type="ECO:0000256" key="8">
    <source>
        <dbReference type="ARBA" id="ARBA00022833"/>
    </source>
</evidence>
<dbReference type="FunFam" id="2.60.120.200:FF:000018">
    <property type="entry name" value="Calreticulin 1b"/>
    <property type="match status" value="1"/>
</dbReference>
<feature type="binding site" evidence="12">
    <location>
        <position position="119"/>
    </location>
    <ligand>
        <name>an alpha-D-glucoside</name>
        <dbReference type="ChEBI" id="CHEBI:22390"/>
    </ligand>
</feature>
<evidence type="ECO:0000256" key="4">
    <source>
        <dbReference type="ARBA" id="ARBA00022729"/>
    </source>
</evidence>
<dbReference type="GO" id="GO:0005509">
    <property type="term" value="F:calcium ion binding"/>
    <property type="evidence" value="ECO:0007669"/>
    <property type="project" value="InterPro"/>
</dbReference>
<feature type="compositionally biased region" description="Basic and acidic residues" evidence="15">
    <location>
        <begin position="251"/>
        <end position="261"/>
    </location>
</feature>
<dbReference type="GO" id="GO:0030246">
    <property type="term" value="F:carbohydrate binding"/>
    <property type="evidence" value="ECO:0007669"/>
    <property type="project" value="UniProtKB-KW"/>
</dbReference>
<dbReference type="InterPro" id="IPR009033">
    <property type="entry name" value="Calreticulin/calnexin_P_dom_sf"/>
</dbReference>
<dbReference type="InterPro" id="IPR009169">
    <property type="entry name" value="Calreticulin"/>
</dbReference>
<evidence type="ECO:0000256" key="9">
    <source>
        <dbReference type="ARBA" id="ARBA00022837"/>
    </source>
</evidence>
<evidence type="ECO:0000313" key="16">
    <source>
        <dbReference type="EMBL" id="KAJ4956949.1"/>
    </source>
</evidence>
<keyword evidence="7 11" id="KW-0256">Endoplasmic reticulum</keyword>
<dbReference type="PRINTS" id="PR00626">
    <property type="entry name" value="CALRETICULIN"/>
</dbReference>
<evidence type="ECO:0000256" key="1">
    <source>
        <dbReference type="ARBA" id="ARBA00004319"/>
    </source>
</evidence>
<protein>
    <recommendedName>
        <fullName evidence="11">Calreticulin</fullName>
    </recommendedName>
</protein>
<dbReference type="GO" id="GO:0006457">
    <property type="term" value="P:protein folding"/>
    <property type="evidence" value="ECO:0007669"/>
    <property type="project" value="InterPro"/>
</dbReference>
<feature type="binding site" evidence="12">
    <location>
        <position position="326"/>
    </location>
    <ligand>
        <name>an alpha-D-glucoside</name>
        <dbReference type="ChEBI" id="CHEBI:22390"/>
    </ligand>
</feature>
<organism evidence="16 17">
    <name type="scientific">Protea cynaroides</name>
    <dbReference type="NCBI Taxonomy" id="273540"/>
    <lineage>
        <taxon>Eukaryota</taxon>
        <taxon>Viridiplantae</taxon>
        <taxon>Streptophyta</taxon>
        <taxon>Embryophyta</taxon>
        <taxon>Tracheophyta</taxon>
        <taxon>Spermatophyta</taxon>
        <taxon>Magnoliopsida</taxon>
        <taxon>Proteales</taxon>
        <taxon>Proteaceae</taxon>
        <taxon>Protea</taxon>
    </lineage>
</organism>
<dbReference type="SUPFAM" id="SSF63887">
    <property type="entry name" value="P-domain of calnexin/calreticulin"/>
    <property type="match status" value="1"/>
</dbReference>
<dbReference type="SUPFAM" id="SSF49899">
    <property type="entry name" value="Concanavalin A-like lectins/glucanases"/>
    <property type="match status" value="1"/>
</dbReference>
<dbReference type="InterPro" id="IPR001580">
    <property type="entry name" value="Calret/calnex"/>
</dbReference>
<gene>
    <name evidence="16" type="ORF">NE237_013732</name>
</gene>
<evidence type="ECO:0000256" key="14">
    <source>
        <dbReference type="RuleBase" id="RU362126"/>
    </source>
</evidence>
<sequence>MAELALSFRLFLVLTVSFAVLIDFAVSEIIFEERFDDGWESRWVKSDWKKSEGKAGYFKHTAGKWAGDPDDKGIQTSTDARHFAISAKIPEFNNKDRTLVLQYSLKFEQDIECGGGYIKLLSGYVNQKKFGGDTPYSVMIGPDICGSQTKKLHVIVSYQGQNYPIKKDLTCETDKLTHFYTFILRPDATYSILVDNRERESGSMYTDWDILPPQKIKAVNAKKPADWDDKEYIDDPNDVKPEGYDSIPAEIPDRKAKKPDYWDEDEDGIWRPPKIPNPAYKGPWKPRKIKNPNYKGKWKIPWIDNPEFEDDPDLYVLKPIKYVGIEVWQVKAGSIFDNILICDDPGYAKQVVEDIWAKNKEAEKEAFEEAEKVRRAREDEEAQRAREEGERRRRERGHDRRKDRYRERYRRPARHDYLDDYHDEL</sequence>
<dbReference type="GO" id="GO:0005788">
    <property type="term" value="C:endoplasmic reticulum lumen"/>
    <property type="evidence" value="ECO:0007669"/>
    <property type="project" value="UniProtKB-SubCell"/>
</dbReference>
<keyword evidence="3" id="KW-0479">Metal-binding</keyword>
<dbReference type="InterPro" id="IPR018124">
    <property type="entry name" value="Calret/calnex_CS"/>
</dbReference>
<comment type="similarity">
    <text evidence="2 11 14">Belongs to the calreticulin family.</text>
</comment>
<evidence type="ECO:0000313" key="17">
    <source>
        <dbReference type="Proteomes" id="UP001141806"/>
    </source>
</evidence>
<comment type="subcellular location">
    <subcellularLocation>
        <location evidence="1 11">Endoplasmic reticulum lumen</location>
    </subcellularLocation>
</comment>
<dbReference type="OrthoDB" id="1938156at2759"/>
<evidence type="ECO:0000256" key="11">
    <source>
        <dbReference type="PIRNR" id="PIRNR002356"/>
    </source>
</evidence>
<evidence type="ECO:0000256" key="7">
    <source>
        <dbReference type="ARBA" id="ARBA00022824"/>
    </source>
</evidence>
<feature type="binding site" evidence="12">
    <location>
        <position position="143"/>
    </location>
    <ligand>
        <name>an alpha-D-glucoside</name>
        <dbReference type="ChEBI" id="CHEBI:22390"/>
    </ligand>
</feature>
<dbReference type="GO" id="GO:0005789">
    <property type="term" value="C:endoplasmic reticulum membrane"/>
    <property type="evidence" value="ECO:0007669"/>
    <property type="project" value="TreeGrafter"/>
</dbReference>
<dbReference type="Pfam" id="PF00262">
    <property type="entry name" value="Calreticulin"/>
    <property type="match status" value="2"/>
</dbReference>
<keyword evidence="9" id="KW-0106">Calcium</keyword>
<feature type="chain" id="PRO_5040540486" description="Calreticulin" evidence="14">
    <location>
        <begin position="28"/>
        <end position="425"/>
    </location>
</feature>
<dbReference type="Gene3D" id="2.10.250.10">
    <property type="entry name" value="Calreticulin/calnexin, P domain"/>
    <property type="match status" value="1"/>
</dbReference>
<name>A0A9Q0H4G3_9MAGN</name>
<evidence type="ECO:0000256" key="6">
    <source>
        <dbReference type="ARBA" id="ARBA00022737"/>
    </source>
</evidence>
<dbReference type="InterPro" id="IPR013320">
    <property type="entry name" value="ConA-like_dom_sf"/>
</dbReference>
<keyword evidence="13" id="KW-1015">Disulfide bond</keyword>
<dbReference type="PANTHER" id="PTHR11073:SF45">
    <property type="entry name" value="CALRETICULIN-3"/>
    <property type="match status" value="1"/>
</dbReference>
<keyword evidence="5" id="KW-0430">Lectin</keyword>
<feature type="disulfide bond" evidence="13">
    <location>
        <begin position="113"/>
        <end position="145"/>
    </location>
</feature>
<keyword evidence="8" id="KW-0862">Zinc</keyword>
<feature type="binding site" evidence="12">
    <location>
        <position position="136"/>
    </location>
    <ligand>
        <name>an alpha-D-glucoside</name>
        <dbReference type="ChEBI" id="CHEBI:22390"/>
    </ligand>
</feature>
<evidence type="ECO:0000256" key="2">
    <source>
        <dbReference type="ARBA" id="ARBA00010983"/>
    </source>
</evidence>
<evidence type="ECO:0000256" key="12">
    <source>
        <dbReference type="PIRSR" id="PIRSR002356-1"/>
    </source>
</evidence>
<keyword evidence="6" id="KW-0677">Repeat</keyword>
<feature type="binding site" evidence="12">
    <location>
        <position position="117"/>
    </location>
    <ligand>
        <name>an alpha-D-glucoside</name>
        <dbReference type="ChEBI" id="CHEBI:22390"/>
    </ligand>
</feature>
<proteinExistence type="inferred from homology"/>
<dbReference type="EMBL" id="JAMYWD010000011">
    <property type="protein sequence ID" value="KAJ4956949.1"/>
    <property type="molecule type" value="Genomic_DNA"/>
</dbReference>
<accession>A0A9Q0H4G3</accession>
<keyword evidence="10 11" id="KW-0143">Chaperone</keyword>
<dbReference type="GO" id="GO:0051082">
    <property type="term" value="F:unfolded protein binding"/>
    <property type="evidence" value="ECO:0007669"/>
    <property type="project" value="InterPro"/>
</dbReference>
<keyword evidence="4 14" id="KW-0732">Signal</keyword>
<dbReference type="AlphaFoldDB" id="A0A9Q0H4G3"/>
<evidence type="ECO:0000256" key="10">
    <source>
        <dbReference type="ARBA" id="ARBA00023186"/>
    </source>
</evidence>
<feature type="region of interest" description="Disordered" evidence="15">
    <location>
        <begin position="227"/>
        <end position="275"/>
    </location>
</feature>
<comment type="caution">
    <text evidence="16">The sequence shown here is derived from an EMBL/GenBank/DDBJ whole genome shotgun (WGS) entry which is preliminary data.</text>
</comment>
<reference evidence="16" key="1">
    <citation type="journal article" date="2023" name="Plant J.">
        <title>The genome of the king protea, Protea cynaroides.</title>
        <authorList>
            <person name="Chang J."/>
            <person name="Duong T.A."/>
            <person name="Schoeman C."/>
            <person name="Ma X."/>
            <person name="Roodt D."/>
            <person name="Barker N."/>
            <person name="Li Z."/>
            <person name="Van de Peer Y."/>
            <person name="Mizrachi E."/>
        </authorList>
    </citation>
    <scope>NUCLEOTIDE SEQUENCE</scope>
    <source>
        <tissue evidence="16">Young leaves</tissue>
    </source>
</reference>
<keyword evidence="17" id="KW-1185">Reference proteome</keyword>